<feature type="chain" id="PRO_5002694071" evidence="2">
    <location>
        <begin position="19"/>
        <end position="232"/>
    </location>
</feature>
<dbReference type="OrthoDB" id="5514250at2"/>
<dbReference type="STRING" id="391625.PPSIR1_32754"/>
<keyword evidence="4" id="KW-1185">Reference proteome</keyword>
<evidence type="ECO:0000313" key="4">
    <source>
        <dbReference type="Proteomes" id="UP000005801"/>
    </source>
</evidence>
<evidence type="ECO:0000256" key="1">
    <source>
        <dbReference type="SAM" id="MobiDB-lite"/>
    </source>
</evidence>
<evidence type="ECO:0000256" key="2">
    <source>
        <dbReference type="SAM" id="SignalP"/>
    </source>
</evidence>
<dbReference type="EMBL" id="ABCS01000147">
    <property type="protein sequence ID" value="EDM74133.1"/>
    <property type="molecule type" value="Genomic_DNA"/>
</dbReference>
<keyword evidence="3" id="KW-0808">Transferase</keyword>
<dbReference type="Proteomes" id="UP000005801">
    <property type="component" value="Unassembled WGS sequence"/>
</dbReference>
<dbReference type="AlphaFoldDB" id="A6GJ19"/>
<dbReference type="EC" id="2.3.1.9" evidence="3"/>
<protein>
    <submittedName>
        <fullName evidence="3">Acetyl-CoA acetyltransferase</fullName>
        <ecNumber evidence="3">2.3.1.9</ecNumber>
    </submittedName>
</protein>
<proteinExistence type="predicted"/>
<comment type="caution">
    <text evidence="3">The sequence shown here is derived from an EMBL/GenBank/DDBJ whole genome shotgun (WGS) entry which is preliminary data.</text>
</comment>
<keyword evidence="2" id="KW-0732">Signal</keyword>
<gene>
    <name evidence="3" type="ORF">PPSIR1_32754</name>
</gene>
<accession>A6GJ19</accession>
<reference evidence="3 4" key="1">
    <citation type="submission" date="2007-06" db="EMBL/GenBank/DDBJ databases">
        <authorList>
            <person name="Shimkets L."/>
            <person name="Ferriera S."/>
            <person name="Johnson J."/>
            <person name="Kravitz S."/>
            <person name="Beeson K."/>
            <person name="Sutton G."/>
            <person name="Rogers Y.-H."/>
            <person name="Friedman R."/>
            <person name="Frazier M."/>
            <person name="Venter J.C."/>
        </authorList>
    </citation>
    <scope>NUCLEOTIDE SEQUENCE [LARGE SCALE GENOMIC DNA]</scope>
    <source>
        <strain evidence="3 4">SIR-1</strain>
    </source>
</reference>
<organism evidence="3 4">
    <name type="scientific">Plesiocystis pacifica SIR-1</name>
    <dbReference type="NCBI Taxonomy" id="391625"/>
    <lineage>
        <taxon>Bacteria</taxon>
        <taxon>Pseudomonadati</taxon>
        <taxon>Myxococcota</taxon>
        <taxon>Polyangia</taxon>
        <taxon>Nannocystales</taxon>
        <taxon>Nannocystaceae</taxon>
        <taxon>Plesiocystis</taxon>
    </lineage>
</organism>
<feature type="signal peptide" evidence="2">
    <location>
        <begin position="1"/>
        <end position="18"/>
    </location>
</feature>
<keyword evidence="3" id="KW-0012">Acyltransferase</keyword>
<sequence length="232" mass="24605">MSLSLVTFALASILAAPAPVDLDAPAGDTREDGQEEDGQGGLRAWLQRPVPVSARFLDHGVVAVGAAGGVPHRYRVEVLVGVLDHLTIGATAHWLPGQTRPQVWPVVALAAYRGRVLELGAHYRPVLHPPVGAVPTFVPRTHLGLGSVVLSAGYFSAGLDAGVAHVRAALTDPQRATAFGRRTVFGGGVTTRVGTRRWGVRVDLLAALTESPLLIAELGFDWRFGAFELRPR</sequence>
<dbReference type="RefSeq" id="WP_006976705.1">
    <property type="nucleotide sequence ID" value="NZ_ABCS01000147.1"/>
</dbReference>
<feature type="region of interest" description="Disordered" evidence="1">
    <location>
        <begin position="23"/>
        <end position="42"/>
    </location>
</feature>
<name>A6GJ19_9BACT</name>
<evidence type="ECO:0000313" key="3">
    <source>
        <dbReference type="EMBL" id="EDM74133.1"/>
    </source>
</evidence>
<dbReference type="GO" id="GO:0003985">
    <property type="term" value="F:acetyl-CoA C-acetyltransferase activity"/>
    <property type="evidence" value="ECO:0007669"/>
    <property type="project" value="UniProtKB-EC"/>
</dbReference>